<accession>A0AAE0Y4S4</accession>
<dbReference type="Proteomes" id="UP001283361">
    <property type="component" value="Unassembled WGS sequence"/>
</dbReference>
<proteinExistence type="predicted"/>
<evidence type="ECO:0000313" key="3">
    <source>
        <dbReference type="Proteomes" id="UP001283361"/>
    </source>
</evidence>
<evidence type="ECO:0000313" key="2">
    <source>
        <dbReference type="EMBL" id="KAK3733116.1"/>
    </source>
</evidence>
<feature type="non-terminal residue" evidence="2">
    <location>
        <position position="1"/>
    </location>
</feature>
<keyword evidence="3" id="KW-1185">Reference proteome</keyword>
<reference evidence="2" key="1">
    <citation type="journal article" date="2023" name="G3 (Bethesda)">
        <title>A reference genome for the long-term kleptoplast-retaining sea slug Elysia crispata morphotype clarki.</title>
        <authorList>
            <person name="Eastman K.E."/>
            <person name="Pendleton A.L."/>
            <person name="Shaikh M.A."/>
            <person name="Suttiyut T."/>
            <person name="Ogas R."/>
            <person name="Tomko P."/>
            <person name="Gavelis G."/>
            <person name="Widhalm J.R."/>
            <person name="Wisecaver J.H."/>
        </authorList>
    </citation>
    <scope>NUCLEOTIDE SEQUENCE</scope>
    <source>
        <strain evidence="2">ECLA1</strain>
    </source>
</reference>
<comment type="caution">
    <text evidence="2">The sequence shown here is derived from an EMBL/GenBank/DDBJ whole genome shotgun (WGS) entry which is preliminary data.</text>
</comment>
<protein>
    <submittedName>
        <fullName evidence="2">Uncharacterized protein</fullName>
    </submittedName>
</protein>
<gene>
    <name evidence="2" type="ORF">RRG08_012009</name>
</gene>
<name>A0AAE0Y4S4_9GAST</name>
<feature type="region of interest" description="Disordered" evidence="1">
    <location>
        <begin position="25"/>
        <end position="48"/>
    </location>
</feature>
<sequence length="48" mass="5494">LVLFLNQDDEAKRLISPNIRRHGSLKASYTPRRPNMGCRVPPKSMRSS</sequence>
<dbReference type="EMBL" id="JAWDGP010006912">
    <property type="protein sequence ID" value="KAK3733116.1"/>
    <property type="molecule type" value="Genomic_DNA"/>
</dbReference>
<organism evidence="2 3">
    <name type="scientific">Elysia crispata</name>
    <name type="common">lettuce slug</name>
    <dbReference type="NCBI Taxonomy" id="231223"/>
    <lineage>
        <taxon>Eukaryota</taxon>
        <taxon>Metazoa</taxon>
        <taxon>Spiralia</taxon>
        <taxon>Lophotrochozoa</taxon>
        <taxon>Mollusca</taxon>
        <taxon>Gastropoda</taxon>
        <taxon>Heterobranchia</taxon>
        <taxon>Euthyneura</taxon>
        <taxon>Panpulmonata</taxon>
        <taxon>Sacoglossa</taxon>
        <taxon>Placobranchoidea</taxon>
        <taxon>Plakobranchidae</taxon>
        <taxon>Elysia</taxon>
    </lineage>
</organism>
<evidence type="ECO:0000256" key="1">
    <source>
        <dbReference type="SAM" id="MobiDB-lite"/>
    </source>
</evidence>
<dbReference type="AlphaFoldDB" id="A0AAE0Y4S4"/>